<dbReference type="RefSeq" id="WP_208253555.1">
    <property type="nucleotide sequence ID" value="NZ_JAGEOJ010000001.1"/>
</dbReference>
<sequence>MVNLVGGFASIGFDLHGGRPDPASTLSRGVMTLVTALGFLWWQLRAYDNVDRMGGPPQRWTKGWNVLGYVVPIASFWVPYAMVREIWRRSAVAPSTRLVTAWWVAYAGGEIAGVASSAAGDHTALNISLALTPVRCAAGALAIAMIWRITYAQERRLPAPPAVPAPEGRQQPRNGRLTVVALLGGVGLLAAVVIAGLLLHHPASSATQPDEIEKAGRAYGQTTMDPDACDQEAAHRYSDSTDRLLFSAGCVESQANRLVAPAPTNP</sequence>
<evidence type="ECO:0000259" key="2">
    <source>
        <dbReference type="Pfam" id="PF14219"/>
    </source>
</evidence>
<dbReference type="Proteomes" id="UP000669179">
    <property type="component" value="Unassembled WGS sequence"/>
</dbReference>
<keyword evidence="1" id="KW-1133">Transmembrane helix</keyword>
<feature type="transmembrane region" description="Helical" evidence="1">
    <location>
        <begin position="177"/>
        <end position="199"/>
    </location>
</feature>
<dbReference type="InterPro" id="IPR025565">
    <property type="entry name" value="DUF4328"/>
</dbReference>
<evidence type="ECO:0000313" key="4">
    <source>
        <dbReference type="Proteomes" id="UP000669179"/>
    </source>
</evidence>
<feature type="transmembrane region" description="Helical" evidence="1">
    <location>
        <begin position="95"/>
        <end position="115"/>
    </location>
</feature>
<keyword evidence="4" id="KW-1185">Reference proteome</keyword>
<reference evidence="3" key="1">
    <citation type="submission" date="2021-03" db="EMBL/GenBank/DDBJ databases">
        <authorList>
            <person name="Kanchanasin P."/>
            <person name="Saeng-In P."/>
            <person name="Phongsopitanun W."/>
            <person name="Yuki M."/>
            <person name="Kudo T."/>
            <person name="Ohkuma M."/>
            <person name="Tanasupawat S."/>
        </authorList>
    </citation>
    <scope>NUCLEOTIDE SEQUENCE</scope>
    <source>
        <strain evidence="3">GKU 128</strain>
    </source>
</reference>
<dbReference type="EMBL" id="JAGEOJ010000001">
    <property type="protein sequence ID" value="MBO2445978.1"/>
    <property type="molecule type" value="Genomic_DNA"/>
</dbReference>
<accession>A0A939P641</accession>
<feature type="transmembrane region" description="Helical" evidence="1">
    <location>
        <begin position="64"/>
        <end position="83"/>
    </location>
</feature>
<name>A0A939P641_9ACTN</name>
<protein>
    <submittedName>
        <fullName evidence="3">DUF4328 domain-containing protein</fullName>
    </submittedName>
</protein>
<feature type="transmembrane region" description="Helical" evidence="1">
    <location>
        <begin position="25"/>
        <end position="44"/>
    </location>
</feature>
<evidence type="ECO:0000256" key="1">
    <source>
        <dbReference type="SAM" id="Phobius"/>
    </source>
</evidence>
<gene>
    <name evidence="3" type="ORF">J4573_02650</name>
</gene>
<feature type="transmembrane region" description="Helical" evidence="1">
    <location>
        <begin position="127"/>
        <end position="147"/>
    </location>
</feature>
<dbReference type="AlphaFoldDB" id="A0A939P641"/>
<feature type="domain" description="DUF4328" evidence="2">
    <location>
        <begin position="25"/>
        <end position="150"/>
    </location>
</feature>
<comment type="caution">
    <text evidence="3">The sequence shown here is derived from an EMBL/GenBank/DDBJ whole genome shotgun (WGS) entry which is preliminary data.</text>
</comment>
<organism evidence="3 4">
    <name type="scientific">Actinomadura barringtoniae</name>
    <dbReference type="NCBI Taxonomy" id="1427535"/>
    <lineage>
        <taxon>Bacteria</taxon>
        <taxon>Bacillati</taxon>
        <taxon>Actinomycetota</taxon>
        <taxon>Actinomycetes</taxon>
        <taxon>Streptosporangiales</taxon>
        <taxon>Thermomonosporaceae</taxon>
        <taxon>Actinomadura</taxon>
    </lineage>
</organism>
<keyword evidence="1" id="KW-0472">Membrane</keyword>
<keyword evidence="1" id="KW-0812">Transmembrane</keyword>
<evidence type="ECO:0000313" key="3">
    <source>
        <dbReference type="EMBL" id="MBO2445978.1"/>
    </source>
</evidence>
<dbReference type="Pfam" id="PF14219">
    <property type="entry name" value="DUF4328"/>
    <property type="match status" value="1"/>
</dbReference>
<proteinExistence type="predicted"/>